<dbReference type="Proteomes" id="UP000272025">
    <property type="component" value="Unassembled WGS sequence"/>
</dbReference>
<dbReference type="RefSeq" id="XP_028468481.1">
    <property type="nucleotide sequence ID" value="XM_028613930.1"/>
</dbReference>
<accession>A0A3N2Q232</accession>
<organism evidence="1 2">
    <name type="scientific">Sodiomyces alkalinus (strain CBS 110278 / VKM F-3762 / F11)</name>
    <name type="common">Alkaliphilic filamentous fungus</name>
    <dbReference type="NCBI Taxonomy" id="1314773"/>
    <lineage>
        <taxon>Eukaryota</taxon>
        <taxon>Fungi</taxon>
        <taxon>Dikarya</taxon>
        <taxon>Ascomycota</taxon>
        <taxon>Pezizomycotina</taxon>
        <taxon>Sordariomycetes</taxon>
        <taxon>Hypocreomycetidae</taxon>
        <taxon>Glomerellales</taxon>
        <taxon>Plectosphaerellaceae</taxon>
        <taxon>Sodiomyces</taxon>
    </lineage>
</organism>
<protein>
    <submittedName>
        <fullName evidence="1">Uncharacterized protein</fullName>
    </submittedName>
</protein>
<gene>
    <name evidence="1" type="ORF">SODALDRAFT_356686</name>
</gene>
<dbReference type="AlphaFoldDB" id="A0A3N2Q232"/>
<name>A0A3N2Q232_SODAK</name>
<reference evidence="1 2" key="1">
    <citation type="journal article" date="2018" name="Mol. Ecol.">
        <title>The obligate alkalophilic soda-lake fungus Sodiomyces alkalinus has shifted to a protein diet.</title>
        <authorList>
            <person name="Grum-Grzhimaylo A.A."/>
            <person name="Falkoski D.L."/>
            <person name="van den Heuvel J."/>
            <person name="Valero-Jimenez C.A."/>
            <person name="Min B."/>
            <person name="Choi I.G."/>
            <person name="Lipzen A."/>
            <person name="Daum C.G."/>
            <person name="Aanen D.K."/>
            <person name="Tsang A."/>
            <person name="Henrissat B."/>
            <person name="Bilanenko E.N."/>
            <person name="de Vries R.P."/>
            <person name="van Kan J.A.L."/>
            <person name="Grigoriev I.V."/>
            <person name="Debets A.J.M."/>
        </authorList>
    </citation>
    <scope>NUCLEOTIDE SEQUENCE [LARGE SCALE GENOMIC DNA]</scope>
    <source>
        <strain evidence="1 2">F11</strain>
    </source>
</reference>
<sequence length="61" mass="6763">MVAHVILSVADDHSHTHGSSQAAIQNIAIRVMTGGQKRKLSMPFIFIISMEDLMHPSVMFE</sequence>
<proteinExistence type="predicted"/>
<dbReference type="GeneID" id="39582408"/>
<evidence type="ECO:0000313" key="1">
    <source>
        <dbReference type="EMBL" id="ROT40675.1"/>
    </source>
</evidence>
<dbReference type="EMBL" id="ML119052">
    <property type="protein sequence ID" value="ROT40675.1"/>
    <property type="molecule type" value="Genomic_DNA"/>
</dbReference>
<keyword evidence="2" id="KW-1185">Reference proteome</keyword>
<evidence type="ECO:0000313" key="2">
    <source>
        <dbReference type="Proteomes" id="UP000272025"/>
    </source>
</evidence>